<dbReference type="PANTHER" id="PTHR11596">
    <property type="entry name" value="ALKALINE PHOSPHATASE"/>
    <property type="match status" value="1"/>
</dbReference>
<comment type="similarity">
    <text evidence="1 10">Belongs to the alkaline phosphatase family.</text>
</comment>
<feature type="binding site" evidence="9">
    <location>
        <position position="453"/>
    </location>
    <ligand>
        <name>Zn(2+)</name>
        <dbReference type="ChEBI" id="CHEBI:29105"/>
        <label>2</label>
    </ligand>
</feature>
<proteinExistence type="inferred from homology"/>
<feature type="binding site" evidence="9">
    <location>
        <position position="362"/>
    </location>
    <ligand>
        <name>Zn(2+)</name>
        <dbReference type="ChEBI" id="CHEBI:29105"/>
        <label>2</label>
    </ligand>
</feature>
<dbReference type="InterPro" id="IPR042085">
    <property type="entry name" value="Ap_crown"/>
</dbReference>
<dbReference type="AlphaFoldDB" id="A0AA39GJF3"/>
<accession>A0AA39GJF3</accession>
<dbReference type="GO" id="GO:0004035">
    <property type="term" value="F:alkaline phosphatase activity"/>
    <property type="evidence" value="ECO:0007669"/>
    <property type="project" value="UniProtKB-EC"/>
</dbReference>
<dbReference type="CDD" id="cd16012">
    <property type="entry name" value="ALP"/>
    <property type="match status" value="1"/>
</dbReference>
<keyword evidence="6 9" id="KW-0862">Zinc</keyword>
<dbReference type="Gene3D" id="3.40.720.10">
    <property type="entry name" value="Alkaline Phosphatase, subunit A"/>
    <property type="match status" value="1"/>
</dbReference>
<dbReference type="SUPFAM" id="SSF53649">
    <property type="entry name" value="Alkaline phosphatase-like"/>
    <property type="match status" value="1"/>
</dbReference>
<evidence type="ECO:0000256" key="2">
    <source>
        <dbReference type="ARBA" id="ARBA00012647"/>
    </source>
</evidence>
<evidence type="ECO:0000256" key="6">
    <source>
        <dbReference type="ARBA" id="ARBA00022833"/>
    </source>
</evidence>
<organism evidence="12 13">
    <name type="scientific">Sarocladium strictum</name>
    <name type="common">Black bundle disease fungus</name>
    <name type="synonym">Acremonium strictum</name>
    <dbReference type="NCBI Taxonomy" id="5046"/>
    <lineage>
        <taxon>Eukaryota</taxon>
        <taxon>Fungi</taxon>
        <taxon>Dikarya</taxon>
        <taxon>Ascomycota</taxon>
        <taxon>Pezizomycotina</taxon>
        <taxon>Sordariomycetes</taxon>
        <taxon>Hypocreomycetidae</taxon>
        <taxon>Hypocreales</taxon>
        <taxon>Sarocladiaceae</taxon>
        <taxon>Sarocladium</taxon>
    </lineage>
</organism>
<dbReference type="Gene3D" id="1.10.1200.140">
    <property type="entry name" value="Alkaline phosphatase, crown domain"/>
    <property type="match status" value="1"/>
</dbReference>
<dbReference type="GO" id="GO:0000329">
    <property type="term" value="C:fungal-type vacuole membrane"/>
    <property type="evidence" value="ECO:0007669"/>
    <property type="project" value="TreeGrafter"/>
</dbReference>
<gene>
    <name evidence="12" type="ORF">NLU13_4724</name>
</gene>
<dbReference type="InterPro" id="IPR001952">
    <property type="entry name" value="Alkaline_phosphatase"/>
</dbReference>
<evidence type="ECO:0000256" key="10">
    <source>
        <dbReference type="RuleBase" id="RU003946"/>
    </source>
</evidence>
<feature type="binding site" evidence="9">
    <location>
        <position position="173"/>
    </location>
    <ligand>
        <name>Mg(2+)</name>
        <dbReference type="ChEBI" id="CHEBI:18420"/>
    </ligand>
</feature>
<keyword evidence="13" id="KW-1185">Reference proteome</keyword>
<feature type="binding site" evidence="9">
    <location>
        <position position="320"/>
    </location>
    <ligand>
        <name>Zn(2+)</name>
        <dbReference type="ChEBI" id="CHEBI:29105"/>
        <label>2</label>
    </ligand>
</feature>
<comment type="catalytic activity">
    <reaction evidence="11">
        <text>a phosphate monoester + H2O = an alcohol + phosphate</text>
        <dbReference type="Rhea" id="RHEA:15017"/>
        <dbReference type="ChEBI" id="CHEBI:15377"/>
        <dbReference type="ChEBI" id="CHEBI:30879"/>
        <dbReference type="ChEBI" id="CHEBI:43474"/>
        <dbReference type="ChEBI" id="CHEBI:67140"/>
        <dbReference type="EC" id="3.1.3.1"/>
    </reaction>
</comment>
<feature type="binding site" evidence="9">
    <location>
        <position position="363"/>
    </location>
    <ligand>
        <name>Zn(2+)</name>
        <dbReference type="ChEBI" id="CHEBI:29105"/>
        <label>2</label>
    </ligand>
</feature>
<comment type="cofactor">
    <cofactor evidence="9">
        <name>Zn(2+)</name>
        <dbReference type="ChEBI" id="CHEBI:29105"/>
    </cofactor>
    <text evidence="9">Binds 2 Zn(2+) ions.</text>
</comment>
<feature type="binding site" evidence="9">
    <location>
        <position position="171"/>
    </location>
    <ligand>
        <name>Mg(2+)</name>
        <dbReference type="ChEBI" id="CHEBI:18420"/>
    </ligand>
</feature>
<name>A0AA39GJF3_SARSR</name>
<comment type="caution">
    <text evidence="12">The sequence shown here is derived from an EMBL/GenBank/DDBJ whole genome shotgun (WGS) entry which is preliminary data.</text>
</comment>
<feature type="active site" description="Phosphoserine intermediate" evidence="8">
    <location>
        <position position="120"/>
    </location>
</feature>
<protein>
    <recommendedName>
        <fullName evidence="2 11">Alkaline phosphatase</fullName>
        <ecNumber evidence="2 11">3.1.3.1</ecNumber>
    </recommendedName>
</protein>
<evidence type="ECO:0000313" key="13">
    <source>
        <dbReference type="Proteomes" id="UP001175261"/>
    </source>
</evidence>
<feature type="binding site" evidence="9">
    <location>
        <position position="67"/>
    </location>
    <ligand>
        <name>Mg(2+)</name>
        <dbReference type="ChEBI" id="CHEBI:18420"/>
    </ligand>
</feature>
<evidence type="ECO:0000313" key="12">
    <source>
        <dbReference type="EMBL" id="KAK0388480.1"/>
    </source>
</evidence>
<evidence type="ECO:0000256" key="1">
    <source>
        <dbReference type="ARBA" id="ARBA00005984"/>
    </source>
</evidence>
<keyword evidence="7 9" id="KW-0460">Magnesium</keyword>
<dbReference type="SMART" id="SM00098">
    <property type="entry name" value="alkPPc"/>
    <property type="match status" value="1"/>
</dbReference>
<reference evidence="12" key="1">
    <citation type="submission" date="2022-10" db="EMBL/GenBank/DDBJ databases">
        <title>Determination and structural analysis of whole genome sequence of Sarocladium strictum F4-1.</title>
        <authorList>
            <person name="Hu L."/>
            <person name="Jiang Y."/>
        </authorList>
    </citation>
    <scope>NUCLEOTIDE SEQUENCE</scope>
    <source>
        <strain evidence="12">F4-1</strain>
    </source>
</reference>
<dbReference type="PANTHER" id="PTHR11596:SF5">
    <property type="entry name" value="ALKALINE PHOSPHATASE"/>
    <property type="match status" value="1"/>
</dbReference>
<dbReference type="EMBL" id="JAPDFR010000003">
    <property type="protein sequence ID" value="KAK0388480.1"/>
    <property type="molecule type" value="Genomic_DNA"/>
</dbReference>
<dbReference type="GO" id="GO:0046872">
    <property type="term" value="F:metal ion binding"/>
    <property type="evidence" value="ECO:0007669"/>
    <property type="project" value="UniProtKB-KW"/>
</dbReference>
<keyword evidence="5 11" id="KW-0378">Hydrolase</keyword>
<evidence type="ECO:0000256" key="9">
    <source>
        <dbReference type="PIRSR" id="PIRSR601952-2"/>
    </source>
</evidence>
<dbReference type="Pfam" id="PF00245">
    <property type="entry name" value="Alk_phosphatase"/>
    <property type="match status" value="1"/>
</dbReference>
<dbReference type="PROSITE" id="PS00123">
    <property type="entry name" value="ALKALINE_PHOSPHATASE"/>
    <property type="match status" value="1"/>
</dbReference>
<evidence type="ECO:0000256" key="11">
    <source>
        <dbReference type="RuleBase" id="RU003947"/>
    </source>
</evidence>
<evidence type="ECO:0000256" key="4">
    <source>
        <dbReference type="ARBA" id="ARBA00022723"/>
    </source>
</evidence>
<dbReference type="InterPro" id="IPR018299">
    <property type="entry name" value="Alkaline_phosphatase_AS"/>
</dbReference>
<evidence type="ECO:0000256" key="8">
    <source>
        <dbReference type="PIRSR" id="PIRSR601952-1"/>
    </source>
</evidence>
<dbReference type="PRINTS" id="PR00113">
    <property type="entry name" value="ALKPHPHTASE"/>
</dbReference>
<feature type="binding site" evidence="9">
    <location>
        <position position="324"/>
    </location>
    <ligand>
        <name>Zn(2+)</name>
        <dbReference type="ChEBI" id="CHEBI:29105"/>
        <label>2</label>
    </ligand>
</feature>
<evidence type="ECO:0000256" key="3">
    <source>
        <dbReference type="ARBA" id="ARBA00022553"/>
    </source>
</evidence>
<evidence type="ECO:0000256" key="5">
    <source>
        <dbReference type="ARBA" id="ARBA00022801"/>
    </source>
</evidence>
<sequence>MALSVSPKRQGAICNRVKPKGSSNRLDAMRFTSAIAAAILAYTQVAQAAAPEKPSVQAKNVIYIVPDGYGQASQTLARDLHSLQQTGSTHGKPEILSLAADELVSGLVKTWAANNLITDSAASGTAFAAGHKSNNGAISVLPDGSPVGSILEAAKLAGMRTALVVTSTINHATPAVYASHTESRRSLDTIADQEIGYSHPLGRMADILFGGGRCSFYPRGHSRSCRSDNVDLWKYAEEEGYYVARNLSDFEALDGGLSDAHLPWLGLFNDGDLRYEIDRKVTKDEPSLLDMVKTALTRLDKATSCRNKGYFIMIEASRIDHAGHANDAAAHAVDTLMYNTVMDYVREWIDEHPDTIMMSAADHECGGLTLNGYSPLRLSQAKHSGEHIQSIWDNRPSGADRRQFLVSEVLPAAGLEDATSAEINTILDASSISGEALRLQARRAGVNWSTGGHTGSDITLFGYAAEQQRRALQADLSGVWDNTQLPRYIEKILGVDMDAVTQKLLSATQEDPSWLGKRGLEARMMNEELGHDH</sequence>
<evidence type="ECO:0000256" key="7">
    <source>
        <dbReference type="ARBA" id="ARBA00022842"/>
    </source>
</evidence>
<dbReference type="InterPro" id="IPR017850">
    <property type="entry name" value="Alkaline_phosphatase_core_sf"/>
</dbReference>
<dbReference type="Proteomes" id="UP001175261">
    <property type="component" value="Unassembled WGS sequence"/>
</dbReference>
<keyword evidence="4 9" id="KW-0479">Metal-binding</keyword>
<keyword evidence="3" id="KW-0597">Phosphoprotein</keyword>
<comment type="cofactor">
    <cofactor evidence="9">
        <name>Mg(2+)</name>
        <dbReference type="ChEBI" id="CHEBI:18420"/>
    </cofactor>
    <text evidence="9">Binds 1 Mg(2+) ion.</text>
</comment>
<feature type="binding site" evidence="9">
    <location>
        <position position="315"/>
    </location>
    <ligand>
        <name>Mg(2+)</name>
        <dbReference type="ChEBI" id="CHEBI:18420"/>
    </ligand>
</feature>
<feature type="binding site" evidence="9">
    <location>
        <position position="67"/>
    </location>
    <ligand>
        <name>Zn(2+)</name>
        <dbReference type="ChEBI" id="CHEBI:29105"/>
        <label>2</label>
    </ligand>
</feature>
<dbReference type="EC" id="3.1.3.1" evidence="2 11"/>